<name>A0ABY5PAR6_9ACTN</name>
<keyword evidence="4" id="KW-0808">Transferase</keyword>
<evidence type="ECO:0000256" key="2">
    <source>
        <dbReference type="ARBA" id="ARBA00007317"/>
    </source>
</evidence>
<sequence length="408" mass="42679">MIEVTMPRLSDSMEEGTILQWLVADGDPVSRGDELAEIETDKATMTYEADADGLVHHVAREGDTLAVGTPIAVLLADGEEMPVRHLPSTDQQPDGQPAVAPTPATAVVSPPATAGGGRPKSSPLARRIAVAHGVELAALAGSGPGGRIVRADVEAYVRQQQNGNGKVDAAPAPAPVAESNRGTITRTEPTRTQTLIARRMAESRATIPAFDVSMDVDVTDLLALRADLKAAGRVASVNDFVVKAVGLTLRDHPRVNGAWRDGGFETYERVNVGIAVAAEGTLVVPTVFDADRKPVTEIAADTRALAERVREQTITPPELSGGTFTVSNLGMFGVTAFNAVVNPGQAAILAVGAAVPRLVLGEASAPAQRSVMTVTLSSDHRILYGADAAAFLAALRERLQQPLLLLVD</sequence>
<dbReference type="EMBL" id="CP088295">
    <property type="protein sequence ID" value="UUY01773.1"/>
    <property type="molecule type" value="Genomic_DNA"/>
</dbReference>
<evidence type="ECO:0000256" key="1">
    <source>
        <dbReference type="ARBA" id="ARBA00001938"/>
    </source>
</evidence>
<dbReference type="RefSeq" id="WP_353862322.1">
    <property type="nucleotide sequence ID" value="NZ_CP088295.1"/>
</dbReference>
<dbReference type="Pfam" id="PF00198">
    <property type="entry name" value="2-oxoacid_dh"/>
    <property type="match status" value="1"/>
</dbReference>
<dbReference type="Pfam" id="PF00364">
    <property type="entry name" value="Biotin_lipoyl"/>
    <property type="match status" value="1"/>
</dbReference>
<dbReference type="Proteomes" id="UP001058860">
    <property type="component" value="Chromosome"/>
</dbReference>
<dbReference type="InterPro" id="IPR000089">
    <property type="entry name" value="Biotin_lipoyl"/>
</dbReference>
<dbReference type="Gene3D" id="2.40.50.100">
    <property type="match status" value="1"/>
</dbReference>
<dbReference type="PROSITE" id="PS51826">
    <property type="entry name" value="PSBD"/>
    <property type="match status" value="1"/>
</dbReference>
<dbReference type="InterPro" id="IPR004167">
    <property type="entry name" value="PSBD"/>
</dbReference>
<evidence type="ECO:0000259" key="6">
    <source>
        <dbReference type="PROSITE" id="PS50968"/>
    </source>
</evidence>
<dbReference type="SUPFAM" id="SSF47005">
    <property type="entry name" value="Peripheral subunit-binding domain of 2-oxo acid dehydrogenase complex"/>
    <property type="match status" value="1"/>
</dbReference>
<feature type="domain" description="Lipoyl-binding" evidence="6">
    <location>
        <begin position="1"/>
        <end position="75"/>
    </location>
</feature>
<keyword evidence="9" id="KW-1185">Reference proteome</keyword>
<comment type="cofactor">
    <cofactor evidence="1 4">
        <name>(R)-lipoate</name>
        <dbReference type="ChEBI" id="CHEBI:83088"/>
    </cofactor>
</comment>
<evidence type="ECO:0000256" key="5">
    <source>
        <dbReference type="SAM" id="MobiDB-lite"/>
    </source>
</evidence>
<proteinExistence type="inferred from homology"/>
<protein>
    <recommendedName>
        <fullName evidence="4">Dihydrolipoamide acetyltransferase component of pyruvate dehydrogenase complex</fullName>
        <ecNumber evidence="4">2.3.1.-</ecNumber>
    </recommendedName>
</protein>
<dbReference type="PROSITE" id="PS50968">
    <property type="entry name" value="BIOTINYL_LIPOYL"/>
    <property type="match status" value="1"/>
</dbReference>
<feature type="compositionally biased region" description="Low complexity" evidence="5">
    <location>
        <begin position="97"/>
        <end position="113"/>
    </location>
</feature>
<keyword evidence="4" id="KW-0012">Acyltransferase</keyword>
<organism evidence="8 9">
    <name type="scientific">Svornostia abyssi</name>
    <dbReference type="NCBI Taxonomy" id="2898438"/>
    <lineage>
        <taxon>Bacteria</taxon>
        <taxon>Bacillati</taxon>
        <taxon>Actinomycetota</taxon>
        <taxon>Thermoleophilia</taxon>
        <taxon>Solirubrobacterales</taxon>
        <taxon>Baekduiaceae</taxon>
        <taxon>Svornostia</taxon>
    </lineage>
</organism>
<keyword evidence="3 4" id="KW-0450">Lipoyl</keyword>
<dbReference type="PANTHER" id="PTHR23151">
    <property type="entry name" value="DIHYDROLIPOAMIDE ACETYL/SUCCINYL-TRANSFERASE-RELATED"/>
    <property type="match status" value="1"/>
</dbReference>
<evidence type="ECO:0000313" key="9">
    <source>
        <dbReference type="Proteomes" id="UP001058860"/>
    </source>
</evidence>
<dbReference type="Gene3D" id="3.30.559.10">
    <property type="entry name" value="Chloramphenicol acetyltransferase-like domain"/>
    <property type="match status" value="1"/>
</dbReference>
<reference evidence="9" key="1">
    <citation type="submission" date="2021-11" db="EMBL/GenBank/DDBJ databases">
        <title>Cultivation dependent microbiological survey of springs from the worlds oldest radium mine currently devoted to the extraction of radon-saturated water.</title>
        <authorList>
            <person name="Kapinusova G."/>
            <person name="Smrhova T."/>
            <person name="Strejcek M."/>
            <person name="Suman J."/>
            <person name="Jani K."/>
            <person name="Pajer P."/>
            <person name="Uhlik O."/>
        </authorList>
    </citation>
    <scope>NUCLEOTIDE SEQUENCE [LARGE SCALE GENOMIC DNA]</scope>
    <source>
        <strain evidence="9">J379</strain>
    </source>
</reference>
<dbReference type="SUPFAM" id="SSF51230">
    <property type="entry name" value="Single hybrid motif"/>
    <property type="match status" value="1"/>
</dbReference>
<dbReference type="CDD" id="cd06849">
    <property type="entry name" value="lipoyl_domain"/>
    <property type="match status" value="1"/>
</dbReference>
<dbReference type="PANTHER" id="PTHR23151:SF90">
    <property type="entry name" value="DIHYDROLIPOYLLYSINE-RESIDUE ACETYLTRANSFERASE COMPONENT OF PYRUVATE DEHYDROGENASE COMPLEX, MITOCHONDRIAL-RELATED"/>
    <property type="match status" value="1"/>
</dbReference>
<dbReference type="InterPro" id="IPR036625">
    <property type="entry name" value="E3-bd_dom_sf"/>
</dbReference>
<evidence type="ECO:0000256" key="4">
    <source>
        <dbReference type="RuleBase" id="RU003423"/>
    </source>
</evidence>
<dbReference type="Pfam" id="PF02817">
    <property type="entry name" value="E3_binding"/>
    <property type="match status" value="1"/>
</dbReference>
<evidence type="ECO:0000313" key="8">
    <source>
        <dbReference type="EMBL" id="UUY01773.1"/>
    </source>
</evidence>
<gene>
    <name evidence="8" type="ORF">LRS13_13675</name>
</gene>
<dbReference type="InterPro" id="IPR001078">
    <property type="entry name" value="2-oxoacid_DH_actylTfrase"/>
</dbReference>
<comment type="similarity">
    <text evidence="2 4">Belongs to the 2-oxoacid dehydrogenase family.</text>
</comment>
<dbReference type="InterPro" id="IPR011053">
    <property type="entry name" value="Single_hybrid_motif"/>
</dbReference>
<dbReference type="SUPFAM" id="SSF52777">
    <property type="entry name" value="CoA-dependent acyltransferases"/>
    <property type="match status" value="1"/>
</dbReference>
<dbReference type="InterPro" id="IPR045257">
    <property type="entry name" value="E2/Pdx1"/>
</dbReference>
<evidence type="ECO:0000259" key="7">
    <source>
        <dbReference type="PROSITE" id="PS51826"/>
    </source>
</evidence>
<feature type="region of interest" description="Disordered" evidence="5">
    <location>
        <begin position="84"/>
        <end position="123"/>
    </location>
</feature>
<dbReference type="EC" id="2.3.1.-" evidence="4"/>
<accession>A0ABY5PAR6</accession>
<feature type="domain" description="Peripheral subunit-binding (PSBD)" evidence="7">
    <location>
        <begin position="120"/>
        <end position="157"/>
    </location>
</feature>
<dbReference type="Gene3D" id="4.10.320.10">
    <property type="entry name" value="E3-binding domain"/>
    <property type="match status" value="1"/>
</dbReference>
<dbReference type="InterPro" id="IPR023213">
    <property type="entry name" value="CAT-like_dom_sf"/>
</dbReference>
<evidence type="ECO:0000256" key="3">
    <source>
        <dbReference type="ARBA" id="ARBA00022823"/>
    </source>
</evidence>